<proteinExistence type="predicted"/>
<evidence type="ECO:0000313" key="1">
    <source>
        <dbReference type="EMBL" id="CAG8625611.1"/>
    </source>
</evidence>
<feature type="non-terminal residue" evidence="1">
    <location>
        <position position="247"/>
    </location>
</feature>
<reference evidence="1" key="1">
    <citation type="submission" date="2021-06" db="EMBL/GenBank/DDBJ databases">
        <authorList>
            <person name="Kallberg Y."/>
            <person name="Tangrot J."/>
            <person name="Rosling A."/>
        </authorList>
    </citation>
    <scope>NUCLEOTIDE SEQUENCE</scope>
    <source>
        <strain evidence="1">MA453B</strain>
    </source>
</reference>
<protein>
    <submittedName>
        <fullName evidence="1">5163_t:CDS:1</fullName>
    </submittedName>
</protein>
<evidence type="ECO:0000313" key="2">
    <source>
        <dbReference type="Proteomes" id="UP000789405"/>
    </source>
</evidence>
<name>A0A9N9D4A3_9GLOM</name>
<organism evidence="1 2">
    <name type="scientific">Dentiscutata erythropus</name>
    <dbReference type="NCBI Taxonomy" id="1348616"/>
    <lineage>
        <taxon>Eukaryota</taxon>
        <taxon>Fungi</taxon>
        <taxon>Fungi incertae sedis</taxon>
        <taxon>Mucoromycota</taxon>
        <taxon>Glomeromycotina</taxon>
        <taxon>Glomeromycetes</taxon>
        <taxon>Diversisporales</taxon>
        <taxon>Gigasporaceae</taxon>
        <taxon>Dentiscutata</taxon>
    </lineage>
</organism>
<dbReference type="AlphaFoldDB" id="A0A9N9D4A3"/>
<comment type="caution">
    <text evidence="1">The sequence shown here is derived from an EMBL/GenBank/DDBJ whole genome shotgun (WGS) entry which is preliminary data.</text>
</comment>
<gene>
    <name evidence="1" type="ORF">DERYTH_LOCUS8873</name>
</gene>
<dbReference type="EMBL" id="CAJVPY010004688">
    <property type="protein sequence ID" value="CAG8625611.1"/>
    <property type="molecule type" value="Genomic_DNA"/>
</dbReference>
<sequence>WKGQPIEKPTRQLIKNIGRAYTIAMWFLQKCNAEWENIQSEIFLSPTNAISSVYQKIMKTAIKFSGPAIMGFDNPIIFNILIQDLPFQMYVFILEKLQVWILGIGKLSKSEWNYAGTSYKAAFIYMYQKQQCIFFEEFDDDKCKLIIYNKQIEVSKTFTNIDPDLLWKQVNCLQQYNGKKLFGLEKPHTQNLTQSIKIPTCSLDKWNNNQIMECVYNYHLKRRLSTYVNWFEWFNQWQEETLTIIEL</sequence>
<dbReference type="OrthoDB" id="2346396at2759"/>
<dbReference type="Proteomes" id="UP000789405">
    <property type="component" value="Unassembled WGS sequence"/>
</dbReference>
<accession>A0A9N9D4A3</accession>
<keyword evidence="2" id="KW-1185">Reference proteome</keyword>